<keyword evidence="2 5" id="KW-0328">Glycosyltransferase</keyword>
<dbReference type="Pfam" id="PF00535">
    <property type="entry name" value="Glycos_transf_2"/>
    <property type="match status" value="1"/>
</dbReference>
<proteinExistence type="inferred from homology"/>
<sequence length="434" mass="49244">MTVMIAHINSAKKINDTSVHSSFLEDYLTYIHQHESKQTLSESDLLQIRMLLSIGGSVQPYPSISWGGAESGLYSNLENFLKKRSKSLVQKQTSNYDIIIAEVIDQDLIDCLNPGGIVRVPLDVKVTHPDLEQDFEYFGYGFYRKKISSSDFQGLIHVIIPVHNRCQLTCKCLDLLYKQTIFHSLNIIVVDDGSTDHLDKAIADHYPECTLLTGDGSLWWGGAINKGLDFIRETINSEDFFLFMNNDVFLEPNTLEQILLQALKDRGTCWAPMSISGTEAIASGELGHTLYRFEQAESLFRKEGRTITVETLFGRCTLFSSEILSSVPRIDTDLFPQYWGDSDFSLRIKNQGYALKVTAKIYFSVEHTEETTGSHHVFFDHKQSLSSVWDYLTNIKSLGAIAPAWHFHKRHNPKHKYSYVLKSALKAISNLKLL</sequence>
<feature type="domain" description="Glycosyltransferase 2-like" evidence="4">
    <location>
        <begin position="158"/>
        <end position="279"/>
    </location>
</feature>
<organism evidence="5 6">
    <name type="scientific">Temperatibacter marinus</name>
    <dbReference type="NCBI Taxonomy" id="1456591"/>
    <lineage>
        <taxon>Bacteria</taxon>
        <taxon>Pseudomonadati</taxon>
        <taxon>Pseudomonadota</taxon>
        <taxon>Alphaproteobacteria</taxon>
        <taxon>Kordiimonadales</taxon>
        <taxon>Temperatibacteraceae</taxon>
        <taxon>Temperatibacter</taxon>
    </lineage>
</organism>
<dbReference type="EMBL" id="CP123872">
    <property type="protein sequence ID" value="WND03347.1"/>
    <property type="molecule type" value="Genomic_DNA"/>
</dbReference>
<dbReference type="InterPro" id="IPR001173">
    <property type="entry name" value="Glyco_trans_2-like"/>
</dbReference>
<name>A0AA52EDA5_9PROT</name>
<dbReference type="SUPFAM" id="SSF53448">
    <property type="entry name" value="Nucleotide-diphospho-sugar transferases"/>
    <property type="match status" value="1"/>
</dbReference>
<keyword evidence="3 5" id="KW-0808">Transferase</keyword>
<comment type="similarity">
    <text evidence="1">Belongs to the glycosyltransferase 2 family.</text>
</comment>
<evidence type="ECO:0000313" key="6">
    <source>
        <dbReference type="Proteomes" id="UP001268683"/>
    </source>
</evidence>
<dbReference type="GO" id="GO:0016757">
    <property type="term" value="F:glycosyltransferase activity"/>
    <property type="evidence" value="ECO:0007669"/>
    <property type="project" value="UniProtKB-KW"/>
</dbReference>
<dbReference type="Proteomes" id="UP001268683">
    <property type="component" value="Chromosome"/>
</dbReference>
<dbReference type="PANTHER" id="PTHR43179:SF12">
    <property type="entry name" value="GALACTOFURANOSYLTRANSFERASE GLFT2"/>
    <property type="match status" value="1"/>
</dbReference>
<evidence type="ECO:0000259" key="4">
    <source>
        <dbReference type="Pfam" id="PF00535"/>
    </source>
</evidence>
<dbReference type="KEGG" id="tmk:QGN29_03050"/>
<evidence type="ECO:0000256" key="3">
    <source>
        <dbReference type="ARBA" id="ARBA00022679"/>
    </source>
</evidence>
<dbReference type="Gene3D" id="3.90.550.10">
    <property type="entry name" value="Spore Coat Polysaccharide Biosynthesis Protein SpsA, Chain A"/>
    <property type="match status" value="1"/>
</dbReference>
<gene>
    <name evidence="5" type="ORF">QGN29_03050</name>
</gene>
<dbReference type="EC" id="2.4.-.-" evidence="5"/>
<accession>A0AA52EDA5</accession>
<keyword evidence="6" id="KW-1185">Reference proteome</keyword>
<reference evidence="5" key="1">
    <citation type="submission" date="2023-04" db="EMBL/GenBank/DDBJ databases">
        <title>Complete genome sequence of Temperatibacter marinus.</title>
        <authorList>
            <person name="Rong J.-C."/>
            <person name="Yi M.-L."/>
            <person name="Zhao Q."/>
        </authorList>
    </citation>
    <scope>NUCLEOTIDE SEQUENCE</scope>
    <source>
        <strain evidence="5">NBRC 110045</strain>
    </source>
</reference>
<dbReference type="PANTHER" id="PTHR43179">
    <property type="entry name" value="RHAMNOSYLTRANSFERASE WBBL"/>
    <property type="match status" value="1"/>
</dbReference>
<dbReference type="AlphaFoldDB" id="A0AA52EDA5"/>
<dbReference type="RefSeq" id="WP_310799200.1">
    <property type="nucleotide sequence ID" value="NZ_CP123872.1"/>
</dbReference>
<evidence type="ECO:0000313" key="5">
    <source>
        <dbReference type="EMBL" id="WND03347.1"/>
    </source>
</evidence>
<protein>
    <submittedName>
        <fullName evidence="5">Glycosyltransferase family 2 protein</fullName>
        <ecNumber evidence="5">2.4.-.-</ecNumber>
    </submittedName>
</protein>
<evidence type="ECO:0000256" key="1">
    <source>
        <dbReference type="ARBA" id="ARBA00006739"/>
    </source>
</evidence>
<evidence type="ECO:0000256" key="2">
    <source>
        <dbReference type="ARBA" id="ARBA00022676"/>
    </source>
</evidence>
<dbReference type="InterPro" id="IPR029044">
    <property type="entry name" value="Nucleotide-diphossugar_trans"/>
</dbReference>